<protein>
    <recommendedName>
        <fullName evidence="9">Lipoprotein signal peptidase</fullName>
        <ecNumber evidence="9">3.4.23.36</ecNumber>
    </recommendedName>
    <alternativeName>
        <fullName evidence="9">Prolipoprotein signal peptidase</fullName>
    </alternativeName>
    <alternativeName>
        <fullName evidence="9">Signal peptidase II</fullName>
        <shortName evidence="9">SPase II</shortName>
    </alternativeName>
</protein>
<comment type="subcellular location">
    <subcellularLocation>
        <location evidence="9">Cell membrane</location>
        <topology evidence="9">Multi-pass membrane protein</topology>
    </subcellularLocation>
</comment>
<evidence type="ECO:0000256" key="5">
    <source>
        <dbReference type="ARBA" id="ARBA00022750"/>
    </source>
</evidence>
<comment type="pathway">
    <text evidence="9">Protein modification; lipoprotein biosynthesis (signal peptide cleavage).</text>
</comment>
<dbReference type="EMBL" id="QGTQ01000046">
    <property type="protein sequence ID" value="PWV89387.1"/>
    <property type="molecule type" value="Genomic_DNA"/>
</dbReference>
<dbReference type="GO" id="GO:0006508">
    <property type="term" value="P:proteolysis"/>
    <property type="evidence" value="ECO:0007669"/>
    <property type="project" value="UniProtKB-KW"/>
</dbReference>
<gene>
    <name evidence="9" type="primary">lspA</name>
    <name evidence="12" type="ORF">DFQ01_14612</name>
</gene>
<feature type="transmembrane region" description="Helical" evidence="9">
    <location>
        <begin position="6"/>
        <end position="25"/>
    </location>
</feature>
<comment type="function">
    <text evidence="9 10">This protein specifically catalyzes the removal of signal peptides from prolipoproteins.</text>
</comment>
<keyword evidence="5 9" id="KW-0064">Aspartyl protease</keyword>
<dbReference type="RefSeq" id="WP_281272051.1">
    <property type="nucleotide sequence ID" value="NZ_CP054609.1"/>
</dbReference>
<name>A0A2V2YD42_9BACL</name>
<accession>A0A2V2YD42</accession>
<keyword evidence="4 9" id="KW-0812">Transmembrane</keyword>
<evidence type="ECO:0000256" key="8">
    <source>
        <dbReference type="ARBA" id="ARBA00023136"/>
    </source>
</evidence>
<dbReference type="PANTHER" id="PTHR33695:SF1">
    <property type="entry name" value="LIPOPROTEIN SIGNAL PEPTIDASE"/>
    <property type="match status" value="1"/>
</dbReference>
<evidence type="ECO:0000256" key="6">
    <source>
        <dbReference type="ARBA" id="ARBA00022801"/>
    </source>
</evidence>
<dbReference type="NCBIfam" id="TIGR00077">
    <property type="entry name" value="lspA"/>
    <property type="match status" value="1"/>
</dbReference>
<dbReference type="InterPro" id="IPR001872">
    <property type="entry name" value="Peptidase_A8"/>
</dbReference>
<evidence type="ECO:0000256" key="7">
    <source>
        <dbReference type="ARBA" id="ARBA00022989"/>
    </source>
</evidence>
<dbReference type="Pfam" id="PF01252">
    <property type="entry name" value="Peptidase_A8"/>
    <property type="match status" value="1"/>
</dbReference>
<evidence type="ECO:0000256" key="4">
    <source>
        <dbReference type="ARBA" id="ARBA00022692"/>
    </source>
</evidence>
<feature type="active site" evidence="9">
    <location>
        <position position="117"/>
    </location>
</feature>
<keyword evidence="13" id="KW-1185">Reference proteome</keyword>
<keyword evidence="7 9" id="KW-1133">Transmembrane helix</keyword>
<dbReference type="GO" id="GO:0004190">
    <property type="term" value="F:aspartic-type endopeptidase activity"/>
    <property type="evidence" value="ECO:0007669"/>
    <property type="project" value="UniProtKB-UniRule"/>
</dbReference>
<dbReference type="GO" id="GO:0005886">
    <property type="term" value="C:plasma membrane"/>
    <property type="evidence" value="ECO:0007669"/>
    <property type="project" value="UniProtKB-SubCell"/>
</dbReference>
<dbReference type="AlphaFoldDB" id="A0A2V2YD42"/>
<feature type="transmembrane region" description="Helical" evidence="9">
    <location>
        <begin position="127"/>
        <end position="147"/>
    </location>
</feature>
<evidence type="ECO:0000256" key="9">
    <source>
        <dbReference type="HAMAP-Rule" id="MF_00161"/>
    </source>
</evidence>
<evidence type="ECO:0000256" key="1">
    <source>
        <dbReference type="ARBA" id="ARBA00006139"/>
    </source>
</evidence>
<evidence type="ECO:0000256" key="3">
    <source>
        <dbReference type="ARBA" id="ARBA00022670"/>
    </source>
</evidence>
<keyword evidence="2 9" id="KW-1003">Cell membrane</keyword>
<evidence type="ECO:0000313" key="12">
    <source>
        <dbReference type="EMBL" id="PWV89387.1"/>
    </source>
</evidence>
<dbReference type="HAMAP" id="MF_00161">
    <property type="entry name" value="LspA"/>
    <property type="match status" value="1"/>
</dbReference>
<comment type="catalytic activity">
    <reaction evidence="9 10">
        <text>Release of signal peptides from bacterial membrane prolipoproteins. Hydrolyzes -Xaa-Yaa-Zaa-|-(S,diacylglyceryl)Cys-, in which Xaa is hydrophobic (preferably Leu), and Yaa (Ala or Ser) and Zaa (Gly or Ala) have small, neutral side chains.</text>
        <dbReference type="EC" id="3.4.23.36"/>
    </reaction>
</comment>
<dbReference type="PRINTS" id="PR00781">
    <property type="entry name" value="LIPOSIGPTASE"/>
</dbReference>
<dbReference type="Proteomes" id="UP000246635">
    <property type="component" value="Unassembled WGS sequence"/>
</dbReference>
<keyword evidence="8 9" id="KW-0472">Membrane</keyword>
<sequence length="177" mass="19528">MLRLLFYLVISGITFLVDYISKKMIVNELDLNEQVRVIGEFFVITSIRNTGAAFSLLENQRVFFLIITIIITIGLVGYMTFLSRKKGRALLLTGLALVLGGALGNFIDRARTGEVVDFLQFTFGSYTFAIFNLADTAICIGVGLIVLDSLLAARAEKQAYVDNAIAASYSEPKQPQE</sequence>
<organism evidence="12 13">
    <name type="scientific">Paenibacillus cellulosilyticus</name>
    <dbReference type="NCBI Taxonomy" id="375489"/>
    <lineage>
        <taxon>Bacteria</taxon>
        <taxon>Bacillati</taxon>
        <taxon>Bacillota</taxon>
        <taxon>Bacilli</taxon>
        <taxon>Bacillales</taxon>
        <taxon>Paenibacillaceae</taxon>
        <taxon>Paenibacillus</taxon>
    </lineage>
</organism>
<keyword evidence="3 9" id="KW-0645">Protease</keyword>
<feature type="active site" evidence="9">
    <location>
        <position position="135"/>
    </location>
</feature>
<comment type="similarity">
    <text evidence="1 9 11">Belongs to the peptidase A8 family.</text>
</comment>
<keyword evidence="6 9" id="KW-0378">Hydrolase</keyword>
<evidence type="ECO:0000256" key="10">
    <source>
        <dbReference type="RuleBase" id="RU000594"/>
    </source>
</evidence>
<evidence type="ECO:0000256" key="11">
    <source>
        <dbReference type="RuleBase" id="RU004181"/>
    </source>
</evidence>
<proteinExistence type="inferred from homology"/>
<dbReference type="UniPathway" id="UPA00665"/>
<dbReference type="PROSITE" id="PS00855">
    <property type="entry name" value="SPASE_II"/>
    <property type="match status" value="1"/>
</dbReference>
<feature type="transmembrane region" description="Helical" evidence="9">
    <location>
        <begin position="62"/>
        <end position="82"/>
    </location>
</feature>
<reference evidence="12 13" key="1">
    <citation type="submission" date="2018-05" db="EMBL/GenBank/DDBJ databases">
        <title>Genomic Encyclopedia of Type Strains, Phase III (KMG-III): the genomes of soil and plant-associated and newly described type strains.</title>
        <authorList>
            <person name="Whitman W."/>
        </authorList>
    </citation>
    <scope>NUCLEOTIDE SEQUENCE [LARGE SCALE GENOMIC DNA]</scope>
    <source>
        <strain evidence="12 13">CECT 5696</strain>
    </source>
</reference>
<comment type="caution">
    <text evidence="12">The sequence shown here is derived from an EMBL/GenBank/DDBJ whole genome shotgun (WGS) entry which is preliminary data.</text>
</comment>
<evidence type="ECO:0000313" key="13">
    <source>
        <dbReference type="Proteomes" id="UP000246635"/>
    </source>
</evidence>
<dbReference type="PANTHER" id="PTHR33695">
    <property type="entry name" value="LIPOPROTEIN SIGNAL PEPTIDASE"/>
    <property type="match status" value="1"/>
</dbReference>
<feature type="transmembrane region" description="Helical" evidence="9">
    <location>
        <begin position="89"/>
        <end position="107"/>
    </location>
</feature>
<evidence type="ECO:0000256" key="2">
    <source>
        <dbReference type="ARBA" id="ARBA00022475"/>
    </source>
</evidence>
<dbReference type="EC" id="3.4.23.36" evidence="9"/>